<keyword evidence="2" id="KW-1185">Reference proteome</keyword>
<feature type="non-terminal residue" evidence="1">
    <location>
        <position position="1"/>
    </location>
</feature>
<dbReference type="OrthoDB" id="1749673at2759"/>
<dbReference type="EMBL" id="JAAMPC010000002">
    <property type="protein sequence ID" value="KAG2325948.1"/>
    <property type="molecule type" value="Genomic_DNA"/>
</dbReference>
<evidence type="ECO:0008006" key="3">
    <source>
        <dbReference type="Google" id="ProtNLM"/>
    </source>
</evidence>
<gene>
    <name evidence="1" type="ORF">Bca52824_008676</name>
</gene>
<reference evidence="1 2" key="1">
    <citation type="submission" date="2020-02" db="EMBL/GenBank/DDBJ databases">
        <authorList>
            <person name="Ma Q."/>
            <person name="Huang Y."/>
            <person name="Song X."/>
            <person name="Pei D."/>
        </authorList>
    </citation>
    <scope>NUCLEOTIDE SEQUENCE [LARGE SCALE GENOMIC DNA]</scope>
    <source>
        <strain evidence="1">Sxm20200214</strain>
        <tissue evidence="1">Leaf</tissue>
    </source>
</reference>
<name>A0A8X7WCI6_BRACI</name>
<comment type="caution">
    <text evidence="1">The sequence shown here is derived from an EMBL/GenBank/DDBJ whole genome shotgun (WGS) entry which is preliminary data.</text>
</comment>
<dbReference type="SUPFAM" id="SSF52058">
    <property type="entry name" value="L domain-like"/>
    <property type="match status" value="1"/>
</dbReference>
<sequence>GDESTDVESIFLDMSEGNELSITPGIFKKMPNPKLLKFYTNPSVGESGTRMLDGLEYLPTLRYLSWDAYHRKSLPSQFCTSFLVELNLFHSSIETVWSGSQVPFQCLTLT</sequence>
<dbReference type="AlphaFoldDB" id="A0A8X7WCI6"/>
<dbReference type="Proteomes" id="UP000886595">
    <property type="component" value="Unassembled WGS sequence"/>
</dbReference>
<evidence type="ECO:0000313" key="2">
    <source>
        <dbReference type="Proteomes" id="UP000886595"/>
    </source>
</evidence>
<proteinExistence type="predicted"/>
<dbReference type="InterPro" id="IPR032675">
    <property type="entry name" value="LRR_dom_sf"/>
</dbReference>
<evidence type="ECO:0000313" key="1">
    <source>
        <dbReference type="EMBL" id="KAG2325948.1"/>
    </source>
</evidence>
<dbReference type="Gene3D" id="3.80.10.10">
    <property type="entry name" value="Ribonuclease Inhibitor"/>
    <property type="match status" value="1"/>
</dbReference>
<accession>A0A8X7WCI6</accession>
<organism evidence="1 2">
    <name type="scientific">Brassica carinata</name>
    <name type="common">Ethiopian mustard</name>
    <name type="synonym">Abyssinian cabbage</name>
    <dbReference type="NCBI Taxonomy" id="52824"/>
    <lineage>
        <taxon>Eukaryota</taxon>
        <taxon>Viridiplantae</taxon>
        <taxon>Streptophyta</taxon>
        <taxon>Embryophyta</taxon>
        <taxon>Tracheophyta</taxon>
        <taxon>Spermatophyta</taxon>
        <taxon>Magnoliopsida</taxon>
        <taxon>eudicotyledons</taxon>
        <taxon>Gunneridae</taxon>
        <taxon>Pentapetalae</taxon>
        <taxon>rosids</taxon>
        <taxon>malvids</taxon>
        <taxon>Brassicales</taxon>
        <taxon>Brassicaceae</taxon>
        <taxon>Brassiceae</taxon>
        <taxon>Brassica</taxon>
    </lineage>
</organism>
<protein>
    <recommendedName>
        <fullName evidence="3">Disease resistance protein</fullName>
    </recommendedName>
</protein>